<feature type="region of interest" description="Disordered" evidence="1">
    <location>
        <begin position="155"/>
        <end position="188"/>
    </location>
</feature>
<keyword evidence="3" id="KW-1185">Reference proteome</keyword>
<feature type="compositionally biased region" description="Basic and acidic residues" evidence="1">
    <location>
        <begin position="522"/>
        <end position="535"/>
    </location>
</feature>
<gene>
    <name evidence="2" type="ORF">A4U43_C10F13760</name>
</gene>
<dbReference type="Gramene" id="ONK56851">
    <property type="protein sequence ID" value="ONK56851"/>
    <property type="gene ID" value="A4U43_C10F13760"/>
</dbReference>
<feature type="compositionally biased region" description="Polar residues" evidence="1">
    <location>
        <begin position="156"/>
        <end position="167"/>
    </location>
</feature>
<evidence type="ECO:0000256" key="1">
    <source>
        <dbReference type="SAM" id="MobiDB-lite"/>
    </source>
</evidence>
<organism evidence="2 3">
    <name type="scientific">Asparagus officinalis</name>
    <name type="common">Garden asparagus</name>
    <dbReference type="NCBI Taxonomy" id="4686"/>
    <lineage>
        <taxon>Eukaryota</taxon>
        <taxon>Viridiplantae</taxon>
        <taxon>Streptophyta</taxon>
        <taxon>Embryophyta</taxon>
        <taxon>Tracheophyta</taxon>
        <taxon>Spermatophyta</taxon>
        <taxon>Magnoliopsida</taxon>
        <taxon>Liliopsida</taxon>
        <taxon>Asparagales</taxon>
        <taxon>Asparagaceae</taxon>
        <taxon>Asparagoideae</taxon>
        <taxon>Asparagus</taxon>
    </lineage>
</organism>
<proteinExistence type="predicted"/>
<feature type="region of interest" description="Disordered" evidence="1">
    <location>
        <begin position="522"/>
        <end position="600"/>
    </location>
</feature>
<evidence type="ECO:0000313" key="3">
    <source>
        <dbReference type="Proteomes" id="UP000243459"/>
    </source>
</evidence>
<feature type="compositionally biased region" description="Polar residues" evidence="1">
    <location>
        <begin position="179"/>
        <end position="188"/>
    </location>
</feature>
<protein>
    <submittedName>
        <fullName evidence="2">Uncharacterized protein</fullName>
    </submittedName>
</protein>
<dbReference type="AlphaFoldDB" id="A0A5P1E2J1"/>
<name>A0A5P1E2J1_ASPOF</name>
<dbReference type="OrthoDB" id="603754at2759"/>
<dbReference type="PANTHER" id="PTHR36376:SF1">
    <property type="entry name" value="OS09G0514700 PROTEIN"/>
    <property type="match status" value="1"/>
</dbReference>
<sequence>MAHLQPESVEYQENLESYLRFSRKELQVLCKHNKLPANRSHSELAKSLASFFEKKDAGPRPLEEKCISFVPYMEPTNSENHLEDKSKDFTGVCQRRRPFDSTNKAGNGDRGPVAANNQQIEKDSGLCSKWRLGETLKDSKKYSELSANCQIVRGHASSNSGTHNSVPNIMPRAAKDSTTDSLSSDEGISTSEMPSFQFFVMSEEGLNLYVDLNSSPTEWMTSLKNETSISLKMQESKSRFLPSRTGNFSEEADAMKSSQFQDTGRNLRCDTIDRNNRCTVSNLSSNSDNCQSVAPQLEHHFGSSDSSAITSTSIPVSTLEYLDGNQTFPSHATTLSDQVIMAYDSSCPGDNNAFSDDLIDASSVMEIGNAQVPCISGGPAGTTDLEQMECPSLKNYDESNNNEINGFGNSLASISEKNDLLKSDGTEMIGLTSHKVNLVEDNDTCRVFIERGTKVDPTEGADDHDRSSICGFGGHVGLDCSVTQAHTRKVSADDLHACNLENSFGKNPVPLFNHELGKSTQIEEKEASECERSQKSLENNSKRSHSPEFREESPTKRHHSDVENKSGMMVSLRITRASVRETIRESVPCPRRSARLLKEN</sequence>
<evidence type="ECO:0000313" key="2">
    <source>
        <dbReference type="EMBL" id="ONK56851.1"/>
    </source>
</evidence>
<dbReference type="Proteomes" id="UP000243459">
    <property type="component" value="Chromosome 10"/>
</dbReference>
<dbReference type="PANTHER" id="PTHR36376">
    <property type="entry name" value="OS09G0514700 PROTEIN"/>
    <property type="match status" value="1"/>
</dbReference>
<accession>A0A5P1E2J1</accession>
<feature type="compositionally biased region" description="Basic and acidic residues" evidence="1">
    <location>
        <begin position="545"/>
        <end position="564"/>
    </location>
</feature>
<reference evidence="3" key="1">
    <citation type="journal article" date="2017" name="Nat. Commun.">
        <title>The asparagus genome sheds light on the origin and evolution of a young Y chromosome.</title>
        <authorList>
            <person name="Harkess A."/>
            <person name="Zhou J."/>
            <person name="Xu C."/>
            <person name="Bowers J.E."/>
            <person name="Van der Hulst R."/>
            <person name="Ayyampalayam S."/>
            <person name="Mercati F."/>
            <person name="Riccardi P."/>
            <person name="McKain M.R."/>
            <person name="Kakrana A."/>
            <person name="Tang H."/>
            <person name="Ray J."/>
            <person name="Groenendijk J."/>
            <person name="Arikit S."/>
            <person name="Mathioni S.M."/>
            <person name="Nakano M."/>
            <person name="Shan H."/>
            <person name="Telgmann-Rauber A."/>
            <person name="Kanno A."/>
            <person name="Yue Z."/>
            <person name="Chen H."/>
            <person name="Li W."/>
            <person name="Chen Y."/>
            <person name="Xu X."/>
            <person name="Zhang Y."/>
            <person name="Luo S."/>
            <person name="Chen H."/>
            <person name="Gao J."/>
            <person name="Mao Z."/>
            <person name="Pires J.C."/>
            <person name="Luo M."/>
            <person name="Kudrna D."/>
            <person name="Wing R.A."/>
            <person name="Meyers B.C."/>
            <person name="Yi K."/>
            <person name="Kong H."/>
            <person name="Lavrijsen P."/>
            <person name="Sunseri F."/>
            <person name="Falavigna A."/>
            <person name="Ye Y."/>
            <person name="Leebens-Mack J.H."/>
            <person name="Chen G."/>
        </authorList>
    </citation>
    <scope>NUCLEOTIDE SEQUENCE [LARGE SCALE GENOMIC DNA]</scope>
    <source>
        <strain evidence="3">cv. DH0086</strain>
    </source>
</reference>
<feature type="region of interest" description="Disordered" evidence="1">
    <location>
        <begin position="96"/>
        <end position="120"/>
    </location>
</feature>
<dbReference type="EMBL" id="CM007390">
    <property type="protein sequence ID" value="ONK56851.1"/>
    <property type="molecule type" value="Genomic_DNA"/>
</dbReference>